<dbReference type="Gene3D" id="3.10.310.10">
    <property type="entry name" value="Diaminopimelate Epimerase, Chain A, domain 1"/>
    <property type="match status" value="2"/>
</dbReference>
<dbReference type="GO" id="GO:0005737">
    <property type="term" value="C:cytoplasm"/>
    <property type="evidence" value="ECO:0007669"/>
    <property type="project" value="TreeGrafter"/>
</dbReference>
<comment type="similarity">
    <text evidence="1">Belongs to the PhzF family.</text>
</comment>
<protein>
    <submittedName>
        <fullName evidence="3">PhzF family phenazine biosynthesis protein</fullName>
    </submittedName>
</protein>
<evidence type="ECO:0000256" key="2">
    <source>
        <dbReference type="PIRSR" id="PIRSR016184-1"/>
    </source>
</evidence>
<dbReference type="SUPFAM" id="SSF54506">
    <property type="entry name" value="Diaminopimelate epimerase-like"/>
    <property type="match status" value="1"/>
</dbReference>
<dbReference type="GO" id="GO:0016853">
    <property type="term" value="F:isomerase activity"/>
    <property type="evidence" value="ECO:0007669"/>
    <property type="project" value="TreeGrafter"/>
</dbReference>
<dbReference type="AlphaFoldDB" id="A0A318J4P9"/>
<name>A0A318J4P9_9BURK</name>
<dbReference type="Pfam" id="PF02567">
    <property type="entry name" value="PhzC-PhzF"/>
    <property type="match status" value="1"/>
</dbReference>
<organism evidence="3 4">
    <name type="scientific">Undibacterium pigrum</name>
    <dbReference type="NCBI Taxonomy" id="401470"/>
    <lineage>
        <taxon>Bacteria</taxon>
        <taxon>Pseudomonadati</taxon>
        <taxon>Pseudomonadota</taxon>
        <taxon>Betaproteobacteria</taxon>
        <taxon>Burkholderiales</taxon>
        <taxon>Oxalobacteraceae</taxon>
        <taxon>Undibacterium</taxon>
    </lineage>
</organism>
<dbReference type="EMBL" id="QJKB01000003">
    <property type="protein sequence ID" value="PXX43752.1"/>
    <property type="molecule type" value="Genomic_DNA"/>
</dbReference>
<dbReference type="NCBIfam" id="TIGR00654">
    <property type="entry name" value="PhzF_family"/>
    <property type="match status" value="1"/>
</dbReference>
<dbReference type="RefSeq" id="WP_146218824.1">
    <property type="nucleotide sequence ID" value="NZ_QJKB01000003.1"/>
</dbReference>
<dbReference type="PIRSF" id="PIRSF016184">
    <property type="entry name" value="PhzC_PhzF"/>
    <property type="match status" value="1"/>
</dbReference>
<reference evidence="3 4" key="1">
    <citation type="submission" date="2018-05" db="EMBL/GenBank/DDBJ databases">
        <title>Genomic Encyclopedia of Type Strains, Phase IV (KMG-IV): sequencing the most valuable type-strain genomes for metagenomic binning, comparative biology and taxonomic classification.</title>
        <authorList>
            <person name="Goeker M."/>
        </authorList>
    </citation>
    <scope>NUCLEOTIDE SEQUENCE [LARGE SCALE GENOMIC DNA]</scope>
    <source>
        <strain evidence="3 4">DSM 19792</strain>
    </source>
</reference>
<dbReference type="Proteomes" id="UP000247792">
    <property type="component" value="Unassembled WGS sequence"/>
</dbReference>
<dbReference type="OrthoDB" id="9788221at2"/>
<dbReference type="InterPro" id="IPR003719">
    <property type="entry name" value="Phenazine_PhzF-like"/>
</dbReference>
<dbReference type="PANTHER" id="PTHR13774:SF32">
    <property type="entry name" value="ANTISENSE-ENHANCING SEQUENCE 1"/>
    <property type="match status" value="1"/>
</dbReference>
<accession>A0A318J4P9</accession>
<evidence type="ECO:0000313" key="3">
    <source>
        <dbReference type="EMBL" id="PXX43752.1"/>
    </source>
</evidence>
<feature type="active site" evidence="2">
    <location>
        <position position="49"/>
    </location>
</feature>
<comment type="caution">
    <text evidence="3">The sequence shown here is derived from an EMBL/GenBank/DDBJ whole genome shotgun (WGS) entry which is preliminary data.</text>
</comment>
<dbReference type="PANTHER" id="PTHR13774">
    <property type="entry name" value="PHENAZINE BIOSYNTHESIS PROTEIN"/>
    <property type="match status" value="1"/>
</dbReference>
<evidence type="ECO:0000313" key="4">
    <source>
        <dbReference type="Proteomes" id="UP000247792"/>
    </source>
</evidence>
<keyword evidence="4" id="KW-1185">Reference proteome</keyword>
<evidence type="ECO:0000256" key="1">
    <source>
        <dbReference type="ARBA" id="ARBA00008270"/>
    </source>
</evidence>
<sequence>MKKQIFPFSMVDVFAKQTLAGNGLSIFVLEQTLSSYMMQALTREMRQFESIFLQKLETQDKWRTHIFTMEEELGFAGHPIIGAAACLHQRFHPEAEKAEFEFVLNERSVIARSRQEHGNFFAEMNQGKASFNEPLSSASAEVFLKALNLHAHDQVADLPLQVVSTGLPYLIVPVQQHLDKARISHEKFEALLAGVGAKFVYVLDVNRREGRTWDNEGKVEDIATGSAVGPAAAYLVRHKRAQAGDTQIFAQGAYVHRPSELHVYLSADDETVLVQGQVCMVAKGELYV</sequence>
<gene>
    <name evidence="3" type="ORF">DFR42_10320</name>
</gene>
<proteinExistence type="inferred from homology"/>